<proteinExistence type="predicted"/>
<gene>
    <name evidence="1" type="ORF">V2S66_18455</name>
</gene>
<comment type="caution">
    <text evidence="1">The sequence shown here is derived from an EMBL/GenBank/DDBJ whole genome shotgun (WGS) entry which is preliminary data.</text>
</comment>
<sequence>MLRLTEDLVLPVTTLPSEENPTADSFILEQVGDLLLSALRD</sequence>
<accession>A0ABU7PDT1</accession>
<evidence type="ECO:0000313" key="1">
    <source>
        <dbReference type="EMBL" id="MEE4543946.1"/>
    </source>
</evidence>
<evidence type="ECO:0000313" key="2">
    <source>
        <dbReference type="Proteomes" id="UP001344658"/>
    </source>
</evidence>
<keyword evidence="2" id="KW-1185">Reference proteome</keyword>
<name>A0ABU7PDT1_9ACTN</name>
<reference evidence="1 2" key="1">
    <citation type="submission" date="2023-12" db="EMBL/GenBank/DDBJ databases">
        <title>Streptomyces sp. V4-01.</title>
        <authorList>
            <person name="Somphong A."/>
            <person name="Phongsopitanun W."/>
        </authorList>
    </citation>
    <scope>NUCLEOTIDE SEQUENCE [LARGE SCALE GENOMIC DNA]</scope>
    <source>
        <strain evidence="1 2">V4-01</strain>
    </source>
</reference>
<protein>
    <submittedName>
        <fullName evidence="1">Uncharacterized protein</fullName>
    </submittedName>
</protein>
<organism evidence="1 2">
    <name type="scientific">Actinacidiphila polyblastidii</name>
    <dbReference type="NCBI Taxonomy" id="3110430"/>
    <lineage>
        <taxon>Bacteria</taxon>
        <taxon>Bacillati</taxon>
        <taxon>Actinomycetota</taxon>
        <taxon>Actinomycetes</taxon>
        <taxon>Kitasatosporales</taxon>
        <taxon>Streptomycetaceae</taxon>
        <taxon>Actinacidiphila</taxon>
    </lineage>
</organism>
<dbReference type="RefSeq" id="WP_330796808.1">
    <property type="nucleotide sequence ID" value="NZ_JAZEWV010000014.1"/>
</dbReference>
<dbReference type="EMBL" id="JAZEWV010000014">
    <property type="protein sequence ID" value="MEE4543946.1"/>
    <property type="molecule type" value="Genomic_DNA"/>
</dbReference>
<dbReference type="Proteomes" id="UP001344658">
    <property type="component" value="Unassembled WGS sequence"/>
</dbReference>